<protein>
    <submittedName>
        <fullName evidence="1">Uncharacterized protein</fullName>
    </submittedName>
</protein>
<evidence type="ECO:0000313" key="1">
    <source>
        <dbReference type="EMBL" id="PSU24114.1"/>
    </source>
</evidence>
<evidence type="ECO:0000313" key="2">
    <source>
        <dbReference type="Proteomes" id="UP000240254"/>
    </source>
</evidence>
<proteinExistence type="predicted"/>
<name>A0A2T3IF31_9GAMM</name>
<dbReference type="Proteomes" id="UP000240254">
    <property type="component" value="Unassembled WGS sequence"/>
</dbReference>
<sequence>MKSIYWNSLKAEIELEVLRCAALENLDEIAINGCDQEFLEWDRESDYQQLQHQINAFCNYEGASTDDLQLRYLSPFILPSKNGIQIL</sequence>
<dbReference type="RefSeq" id="WP_107204627.1">
    <property type="nucleotide sequence ID" value="NZ_PYMK01000029.1"/>
</dbReference>
<dbReference type="EMBL" id="PYMK01000029">
    <property type="protein sequence ID" value="PSU24114.1"/>
    <property type="molecule type" value="Genomic_DNA"/>
</dbReference>
<gene>
    <name evidence="1" type="ORF">CTM88_19240</name>
</gene>
<accession>A0A2T3IF31</accession>
<comment type="caution">
    <text evidence="1">The sequence shown here is derived from an EMBL/GenBank/DDBJ whole genome shotgun (WGS) entry which is preliminary data.</text>
</comment>
<reference evidence="1 2" key="1">
    <citation type="submission" date="2018-03" db="EMBL/GenBank/DDBJ databases">
        <title>Whole genome sequencing of Histamine producing bacteria.</title>
        <authorList>
            <person name="Butler K."/>
        </authorList>
    </citation>
    <scope>NUCLEOTIDE SEQUENCE [LARGE SCALE GENOMIC DNA]</scope>
    <source>
        <strain evidence="1 2">BS2</strain>
    </source>
</reference>
<dbReference type="AlphaFoldDB" id="A0A2T3IF31"/>
<organism evidence="1 2">
    <name type="scientific">Photobacterium aquimaris</name>
    <dbReference type="NCBI Taxonomy" id="512643"/>
    <lineage>
        <taxon>Bacteria</taxon>
        <taxon>Pseudomonadati</taxon>
        <taxon>Pseudomonadota</taxon>
        <taxon>Gammaproteobacteria</taxon>
        <taxon>Vibrionales</taxon>
        <taxon>Vibrionaceae</taxon>
        <taxon>Photobacterium</taxon>
    </lineage>
</organism>